<keyword evidence="2" id="KW-1185">Reference proteome</keyword>
<comment type="caution">
    <text evidence="1">The sequence shown here is derived from an EMBL/GenBank/DDBJ whole genome shotgun (WGS) entry which is preliminary data.</text>
</comment>
<name>A0A1Q9EWA9_SYMMI</name>
<organism evidence="1 2">
    <name type="scientific">Symbiodinium microadriaticum</name>
    <name type="common">Dinoflagellate</name>
    <name type="synonym">Zooxanthella microadriatica</name>
    <dbReference type="NCBI Taxonomy" id="2951"/>
    <lineage>
        <taxon>Eukaryota</taxon>
        <taxon>Sar</taxon>
        <taxon>Alveolata</taxon>
        <taxon>Dinophyceae</taxon>
        <taxon>Suessiales</taxon>
        <taxon>Symbiodiniaceae</taxon>
        <taxon>Symbiodinium</taxon>
    </lineage>
</organism>
<evidence type="ECO:0000313" key="1">
    <source>
        <dbReference type="EMBL" id="OLQ11744.1"/>
    </source>
</evidence>
<dbReference type="AlphaFoldDB" id="A0A1Q9EWA9"/>
<accession>A0A1Q9EWA9</accession>
<reference evidence="1 2" key="1">
    <citation type="submission" date="2016-02" db="EMBL/GenBank/DDBJ databases">
        <title>Genome analysis of coral dinoflagellate symbionts highlights evolutionary adaptations to a symbiotic lifestyle.</title>
        <authorList>
            <person name="Aranda M."/>
            <person name="Li Y."/>
            <person name="Liew Y.J."/>
            <person name="Baumgarten S."/>
            <person name="Simakov O."/>
            <person name="Wilson M."/>
            <person name="Piel J."/>
            <person name="Ashoor H."/>
            <person name="Bougouffa S."/>
            <person name="Bajic V.B."/>
            <person name="Ryu T."/>
            <person name="Ravasi T."/>
            <person name="Bayer T."/>
            <person name="Micklem G."/>
            <person name="Kim H."/>
            <person name="Bhak J."/>
            <person name="Lajeunesse T.C."/>
            <person name="Voolstra C.R."/>
        </authorList>
    </citation>
    <scope>NUCLEOTIDE SEQUENCE [LARGE SCALE GENOMIC DNA]</scope>
    <source>
        <strain evidence="1 2">CCMP2467</strain>
    </source>
</reference>
<proteinExistence type="predicted"/>
<evidence type="ECO:0000313" key="2">
    <source>
        <dbReference type="Proteomes" id="UP000186817"/>
    </source>
</evidence>
<sequence>MFPSVVYAVFLSEKRNATEIMHAYLGTGLEVLADKGYYNFTYVLRHDGVSTRNDDAASIGFGRSAWEVQGLPYTNMEGREYAFEVFPTIHTLMTQQVGRLGGAPVRLEARP</sequence>
<dbReference type="Proteomes" id="UP000186817">
    <property type="component" value="Unassembled WGS sequence"/>
</dbReference>
<protein>
    <submittedName>
        <fullName evidence="1">Uncharacterized protein</fullName>
    </submittedName>
</protein>
<gene>
    <name evidence="1" type="ORF">AK812_SmicGene4389</name>
</gene>
<dbReference type="EMBL" id="LSRX01000054">
    <property type="protein sequence ID" value="OLQ11744.1"/>
    <property type="molecule type" value="Genomic_DNA"/>
</dbReference>
<dbReference type="OrthoDB" id="10334505at2759"/>